<evidence type="ECO:0000256" key="1">
    <source>
        <dbReference type="SAM" id="MobiDB-lite"/>
    </source>
</evidence>
<keyword evidence="2" id="KW-1133">Transmembrane helix</keyword>
<evidence type="ECO:0000256" key="3">
    <source>
        <dbReference type="SAM" id="SignalP"/>
    </source>
</evidence>
<keyword evidence="2" id="KW-0812">Transmembrane</keyword>
<evidence type="ECO:0008006" key="6">
    <source>
        <dbReference type="Google" id="ProtNLM"/>
    </source>
</evidence>
<keyword evidence="3" id="KW-0732">Signal</keyword>
<dbReference type="EMBL" id="MVFC01000022">
    <property type="protein sequence ID" value="OON75552.1"/>
    <property type="molecule type" value="Genomic_DNA"/>
</dbReference>
<feature type="region of interest" description="Disordered" evidence="1">
    <location>
        <begin position="458"/>
        <end position="527"/>
    </location>
</feature>
<evidence type="ECO:0000313" key="4">
    <source>
        <dbReference type="EMBL" id="OON75552.1"/>
    </source>
</evidence>
<dbReference type="Proteomes" id="UP000190539">
    <property type="component" value="Unassembled WGS sequence"/>
</dbReference>
<feature type="chain" id="PRO_5012392422" description="Peptidase" evidence="3">
    <location>
        <begin position="21"/>
        <end position="564"/>
    </location>
</feature>
<organism evidence="4 5">
    <name type="scientific">Streptomyces tsukubensis</name>
    <dbReference type="NCBI Taxonomy" id="83656"/>
    <lineage>
        <taxon>Bacteria</taxon>
        <taxon>Bacillati</taxon>
        <taxon>Actinomycetota</taxon>
        <taxon>Actinomycetes</taxon>
        <taxon>Kitasatosporales</taxon>
        <taxon>Streptomycetaceae</taxon>
        <taxon>Streptomyces</taxon>
    </lineage>
</organism>
<gene>
    <name evidence="4" type="ORF">B1H18_22680</name>
</gene>
<feature type="compositionally biased region" description="Low complexity" evidence="1">
    <location>
        <begin position="493"/>
        <end position="507"/>
    </location>
</feature>
<dbReference type="AlphaFoldDB" id="A0A1V4A4B3"/>
<keyword evidence="2" id="KW-0472">Membrane</keyword>
<name>A0A1V4A4B3_9ACTN</name>
<keyword evidence="5" id="KW-1185">Reference proteome</keyword>
<comment type="caution">
    <text evidence="4">The sequence shown here is derived from an EMBL/GenBank/DDBJ whole genome shotgun (WGS) entry which is preliminary data.</text>
</comment>
<accession>A0A1V4A4B3</accession>
<protein>
    <recommendedName>
        <fullName evidence="6">Peptidase</fullName>
    </recommendedName>
</protein>
<feature type="region of interest" description="Disordered" evidence="1">
    <location>
        <begin position="19"/>
        <end position="56"/>
    </location>
</feature>
<reference evidence="4 5" key="1">
    <citation type="submission" date="2017-02" db="EMBL/GenBank/DDBJ databases">
        <title>Draft Genome Sequence of Streptomyces tsukubaensis F601, a Producer of the immunosuppressant tacrolimus FK506.</title>
        <authorList>
            <person name="Zong G."/>
            <person name="Zhong C."/>
            <person name="Fu J."/>
            <person name="Qin R."/>
            <person name="Cao G."/>
        </authorList>
    </citation>
    <scope>NUCLEOTIDE SEQUENCE [LARGE SCALE GENOMIC DNA]</scope>
    <source>
        <strain evidence="4 5">F601</strain>
    </source>
</reference>
<dbReference type="STRING" id="83656.B1H18_22680"/>
<evidence type="ECO:0000256" key="2">
    <source>
        <dbReference type="SAM" id="Phobius"/>
    </source>
</evidence>
<proteinExistence type="predicted"/>
<feature type="region of interest" description="Disordered" evidence="1">
    <location>
        <begin position="286"/>
        <end position="310"/>
    </location>
</feature>
<feature type="compositionally biased region" description="Low complexity" evidence="1">
    <location>
        <begin position="19"/>
        <end position="45"/>
    </location>
</feature>
<evidence type="ECO:0000313" key="5">
    <source>
        <dbReference type="Proteomes" id="UP000190539"/>
    </source>
</evidence>
<feature type="transmembrane region" description="Helical" evidence="2">
    <location>
        <begin position="536"/>
        <end position="558"/>
    </location>
</feature>
<feature type="signal peptide" evidence="3">
    <location>
        <begin position="1"/>
        <end position="20"/>
    </location>
</feature>
<sequence length="564" mass="57106">MAAAVVAAVAMGLGPTVAQAAGGTHAPAADGETAAGAAGSAAAPEGDGKPDRPWATIDAEGQSALPAGEPGARGKTVPSLAGYSFHDGGDFFPAPRNVVFRIDVSDLKGVAAVKVTNDRCTRNSAVITCPDDGALHAPEHPFGLAAAEGAKAGAHGTITYEVTADRATGDRSTAEVTVGAPELHVGALPSKTGLRPGDAVALPVVLRNTGDLPTERTVVAIEGGPGVAYAKKYRNCQYLSGDYGTLSSVRCVFDDTVRPGASVAFSSPLAGSLTKDAFHSWTEYSAEPVAPGTGTDTGGERGSGPELRLTPTHAGEEFADRRQVTYEASNSADFRAVGATLKPGARGHKAQLTFGLVNEGPATVADREGLPVASVDVRLPEGVVATDVYVDEEPDFDADGNCRTYVNPTTTKPFEPGHRHYVCPDAPSETNGDGQEFRFTVRYDEDIAEGASGEVTLLPGGVALNDPDQSNDTAPLSVGDPTSSPTPSPSPTPSASAPASASAGTGAQRTTAPAGPHSSPAVPAEGPMADTGAPGYLPWLTAGAVVAVGVGAITFAVARRRPSD</sequence>